<dbReference type="InterPro" id="IPR002052">
    <property type="entry name" value="DNA_methylase_N6_adenine_CS"/>
</dbReference>
<protein>
    <submittedName>
        <fullName evidence="6">Class I SAM-dependent methyltransferase</fullName>
    </submittedName>
</protein>
<dbReference type="InterPro" id="IPR029063">
    <property type="entry name" value="SAM-dependent_MTases_sf"/>
</dbReference>
<dbReference type="GO" id="GO:0008168">
    <property type="term" value="F:methyltransferase activity"/>
    <property type="evidence" value="ECO:0007669"/>
    <property type="project" value="UniProtKB-KW"/>
</dbReference>
<dbReference type="PANTHER" id="PTHR47816:SF4">
    <property type="entry name" value="RIBOSOMAL RNA SMALL SUBUNIT METHYLTRANSFERASE C"/>
    <property type="match status" value="1"/>
</dbReference>
<keyword evidence="3 6" id="KW-0489">Methyltransferase</keyword>
<dbReference type="PROSITE" id="PS00092">
    <property type="entry name" value="N6_MTASE"/>
    <property type="match status" value="1"/>
</dbReference>
<dbReference type="PANTHER" id="PTHR47816">
    <property type="entry name" value="RIBOSOMAL RNA SMALL SUBUNIT METHYLTRANSFERASE C"/>
    <property type="match status" value="1"/>
</dbReference>
<gene>
    <name evidence="6" type="ORF">GCM10008933_03510</name>
</gene>
<keyword evidence="4" id="KW-0808">Transferase</keyword>
<dbReference type="CDD" id="cd02440">
    <property type="entry name" value="AdoMet_MTases"/>
    <property type="match status" value="1"/>
</dbReference>
<evidence type="ECO:0000313" key="7">
    <source>
        <dbReference type="Proteomes" id="UP001500340"/>
    </source>
</evidence>
<keyword evidence="2" id="KW-0698">rRNA processing</keyword>
<dbReference type="SUPFAM" id="SSF53335">
    <property type="entry name" value="S-adenosyl-L-methionine-dependent methyltransferases"/>
    <property type="match status" value="1"/>
</dbReference>
<name>A0ABN0XX91_9BACL</name>
<evidence type="ECO:0000256" key="1">
    <source>
        <dbReference type="ARBA" id="ARBA00022490"/>
    </source>
</evidence>
<evidence type="ECO:0000259" key="5">
    <source>
        <dbReference type="Pfam" id="PF05175"/>
    </source>
</evidence>
<dbReference type="Gene3D" id="3.40.50.150">
    <property type="entry name" value="Vaccinia Virus protein VP39"/>
    <property type="match status" value="1"/>
</dbReference>
<feature type="domain" description="Methyltransferase small" evidence="5">
    <location>
        <begin position="11"/>
        <end position="172"/>
    </location>
</feature>
<dbReference type="EMBL" id="BAAACX010000004">
    <property type="protein sequence ID" value="GAA0375645.1"/>
    <property type="molecule type" value="Genomic_DNA"/>
</dbReference>
<dbReference type="InterPro" id="IPR007848">
    <property type="entry name" value="Small_mtfrase_dom"/>
</dbReference>
<dbReference type="GO" id="GO:0032259">
    <property type="term" value="P:methylation"/>
    <property type="evidence" value="ECO:0007669"/>
    <property type="project" value="UniProtKB-KW"/>
</dbReference>
<evidence type="ECO:0000256" key="2">
    <source>
        <dbReference type="ARBA" id="ARBA00022552"/>
    </source>
</evidence>
<organism evidence="6 7">
    <name type="scientific">Paenibacillus motobuensis</name>
    <dbReference type="NCBI Taxonomy" id="295324"/>
    <lineage>
        <taxon>Bacteria</taxon>
        <taxon>Bacillati</taxon>
        <taxon>Bacillota</taxon>
        <taxon>Bacilli</taxon>
        <taxon>Bacillales</taxon>
        <taxon>Paenibacillaceae</taxon>
        <taxon>Paenibacillus</taxon>
    </lineage>
</organism>
<dbReference type="InterPro" id="IPR046977">
    <property type="entry name" value="RsmC/RlmG"/>
</dbReference>
<reference evidence="6 7" key="1">
    <citation type="journal article" date="2019" name="Int. J. Syst. Evol. Microbiol.">
        <title>The Global Catalogue of Microorganisms (GCM) 10K type strain sequencing project: providing services to taxonomists for standard genome sequencing and annotation.</title>
        <authorList>
            <consortium name="The Broad Institute Genomics Platform"/>
            <consortium name="The Broad Institute Genome Sequencing Center for Infectious Disease"/>
            <person name="Wu L."/>
            <person name="Ma J."/>
        </authorList>
    </citation>
    <scope>NUCLEOTIDE SEQUENCE [LARGE SCALE GENOMIC DNA]</scope>
    <source>
        <strain evidence="6 7">JCM 12774</strain>
    </source>
</reference>
<evidence type="ECO:0000256" key="3">
    <source>
        <dbReference type="ARBA" id="ARBA00022603"/>
    </source>
</evidence>
<proteinExistence type="predicted"/>
<dbReference type="Proteomes" id="UP001500340">
    <property type="component" value="Unassembled WGS sequence"/>
</dbReference>
<dbReference type="RefSeq" id="WP_343856727.1">
    <property type="nucleotide sequence ID" value="NZ_BAAACX010000004.1"/>
</dbReference>
<sequence length="187" mass="21127">MININMDNKTLSFVTSDGVFSPKSIDKGTIAMISQVEFQSTDKVLDLGCGYGFVGIYASKIAGVEKVVMVDVQDEALELAQQNIEINNTTNVTLIKSDGFNNMFETGFTLILSNPPYHVDFSVPRNFIEKGFNRLTIGGKMYMVTKRKEWYKKKFISIFGGVKIWEIDGYYIFMGIKNSMKYASKKK</sequence>
<evidence type="ECO:0000313" key="6">
    <source>
        <dbReference type="EMBL" id="GAA0375645.1"/>
    </source>
</evidence>
<accession>A0ABN0XX91</accession>
<evidence type="ECO:0000256" key="4">
    <source>
        <dbReference type="ARBA" id="ARBA00022679"/>
    </source>
</evidence>
<keyword evidence="1" id="KW-0963">Cytoplasm</keyword>
<keyword evidence="7" id="KW-1185">Reference proteome</keyword>
<comment type="caution">
    <text evidence="6">The sequence shown here is derived from an EMBL/GenBank/DDBJ whole genome shotgun (WGS) entry which is preliminary data.</text>
</comment>
<dbReference type="Pfam" id="PF05175">
    <property type="entry name" value="MTS"/>
    <property type="match status" value="1"/>
</dbReference>